<organism evidence="2 3">
    <name type="scientific">Hymenobacter glaciei</name>
    <dbReference type="NCBI Taxonomy" id="877209"/>
    <lineage>
        <taxon>Bacteria</taxon>
        <taxon>Pseudomonadati</taxon>
        <taxon>Bacteroidota</taxon>
        <taxon>Cytophagia</taxon>
        <taxon>Cytophagales</taxon>
        <taxon>Hymenobacteraceae</taxon>
        <taxon>Hymenobacter</taxon>
    </lineage>
</organism>
<feature type="region of interest" description="Disordered" evidence="1">
    <location>
        <begin position="1"/>
        <end position="28"/>
    </location>
</feature>
<accession>A0ABP7U1Z8</accession>
<sequence>MVLHLSWSPPLALRAPQRPGGATGKGEPVAATAVRVWEAPADGTPGVE</sequence>
<dbReference type="Proteomes" id="UP001501469">
    <property type="component" value="Unassembled WGS sequence"/>
</dbReference>
<dbReference type="EMBL" id="BAABDK010000016">
    <property type="protein sequence ID" value="GAA4034656.1"/>
    <property type="molecule type" value="Genomic_DNA"/>
</dbReference>
<evidence type="ECO:0000256" key="1">
    <source>
        <dbReference type="SAM" id="MobiDB-lite"/>
    </source>
</evidence>
<name>A0ABP7U1Z8_9BACT</name>
<protein>
    <submittedName>
        <fullName evidence="2">Uncharacterized protein</fullName>
    </submittedName>
</protein>
<proteinExistence type="predicted"/>
<evidence type="ECO:0000313" key="2">
    <source>
        <dbReference type="EMBL" id="GAA4034656.1"/>
    </source>
</evidence>
<gene>
    <name evidence="2" type="ORF">GCM10022409_18860</name>
</gene>
<evidence type="ECO:0000313" key="3">
    <source>
        <dbReference type="Proteomes" id="UP001501469"/>
    </source>
</evidence>
<reference evidence="3" key="1">
    <citation type="journal article" date="2019" name="Int. J. Syst. Evol. Microbiol.">
        <title>The Global Catalogue of Microorganisms (GCM) 10K type strain sequencing project: providing services to taxonomists for standard genome sequencing and annotation.</title>
        <authorList>
            <consortium name="The Broad Institute Genomics Platform"/>
            <consortium name="The Broad Institute Genome Sequencing Center for Infectious Disease"/>
            <person name="Wu L."/>
            <person name="Ma J."/>
        </authorList>
    </citation>
    <scope>NUCLEOTIDE SEQUENCE [LARGE SCALE GENOMIC DNA]</scope>
    <source>
        <strain evidence="3">JCM 17225</strain>
    </source>
</reference>
<keyword evidence="3" id="KW-1185">Reference proteome</keyword>
<comment type="caution">
    <text evidence="2">The sequence shown here is derived from an EMBL/GenBank/DDBJ whole genome shotgun (WGS) entry which is preliminary data.</text>
</comment>